<organism evidence="1 2">
    <name type="scientific">Ophiobolus disseminans</name>
    <dbReference type="NCBI Taxonomy" id="1469910"/>
    <lineage>
        <taxon>Eukaryota</taxon>
        <taxon>Fungi</taxon>
        <taxon>Dikarya</taxon>
        <taxon>Ascomycota</taxon>
        <taxon>Pezizomycotina</taxon>
        <taxon>Dothideomycetes</taxon>
        <taxon>Pleosporomycetidae</taxon>
        <taxon>Pleosporales</taxon>
        <taxon>Pleosporineae</taxon>
        <taxon>Phaeosphaeriaceae</taxon>
        <taxon>Ophiobolus</taxon>
    </lineage>
</organism>
<proteinExistence type="predicted"/>
<name>A0A6A6ZDH9_9PLEO</name>
<accession>A0A6A6ZDH9</accession>
<evidence type="ECO:0000313" key="2">
    <source>
        <dbReference type="Proteomes" id="UP000799424"/>
    </source>
</evidence>
<dbReference type="Proteomes" id="UP000799424">
    <property type="component" value="Unassembled WGS sequence"/>
</dbReference>
<dbReference type="AlphaFoldDB" id="A0A6A6ZDH9"/>
<dbReference type="OrthoDB" id="10412356at2759"/>
<dbReference type="EMBL" id="MU006246">
    <property type="protein sequence ID" value="KAF2819172.1"/>
    <property type="molecule type" value="Genomic_DNA"/>
</dbReference>
<protein>
    <submittedName>
        <fullName evidence="1">Uncharacterized protein</fullName>
    </submittedName>
</protein>
<sequence>MPRYDMGSGKVDDRDTHWLAYRVSDALDEHITDIVSDFQNNASGWEGWLQVQLLHDFVELSQSAAAIARQTALFDSVWTEFLREEAYQHPEDDGLPESFRNFVPVDNSYITVEDVTFRRWKKLPEPRVKVQRADFAIRVEIDEELSESHYVELKCRSSKESSATFVGRVK</sequence>
<reference evidence="1" key="1">
    <citation type="journal article" date="2020" name="Stud. Mycol.">
        <title>101 Dothideomycetes genomes: a test case for predicting lifestyles and emergence of pathogens.</title>
        <authorList>
            <person name="Haridas S."/>
            <person name="Albert R."/>
            <person name="Binder M."/>
            <person name="Bloem J."/>
            <person name="Labutti K."/>
            <person name="Salamov A."/>
            <person name="Andreopoulos B."/>
            <person name="Baker S."/>
            <person name="Barry K."/>
            <person name="Bills G."/>
            <person name="Bluhm B."/>
            <person name="Cannon C."/>
            <person name="Castanera R."/>
            <person name="Culley D."/>
            <person name="Daum C."/>
            <person name="Ezra D."/>
            <person name="Gonzalez J."/>
            <person name="Henrissat B."/>
            <person name="Kuo A."/>
            <person name="Liang C."/>
            <person name="Lipzen A."/>
            <person name="Lutzoni F."/>
            <person name="Magnuson J."/>
            <person name="Mondo S."/>
            <person name="Nolan M."/>
            <person name="Ohm R."/>
            <person name="Pangilinan J."/>
            <person name="Park H.-J."/>
            <person name="Ramirez L."/>
            <person name="Alfaro M."/>
            <person name="Sun H."/>
            <person name="Tritt A."/>
            <person name="Yoshinaga Y."/>
            <person name="Zwiers L.-H."/>
            <person name="Turgeon B."/>
            <person name="Goodwin S."/>
            <person name="Spatafora J."/>
            <person name="Crous P."/>
            <person name="Grigoriev I."/>
        </authorList>
    </citation>
    <scope>NUCLEOTIDE SEQUENCE</scope>
    <source>
        <strain evidence="1">CBS 113818</strain>
    </source>
</reference>
<keyword evidence="2" id="KW-1185">Reference proteome</keyword>
<gene>
    <name evidence="1" type="ORF">CC86DRAFT_375333</name>
</gene>
<evidence type="ECO:0000313" key="1">
    <source>
        <dbReference type="EMBL" id="KAF2819172.1"/>
    </source>
</evidence>